<comment type="similarity">
    <text evidence="12">Belongs to the XPG/RAD2 endonuclease family. GEN subfamily.</text>
</comment>
<dbReference type="InterPro" id="IPR019974">
    <property type="entry name" value="XPG_CS"/>
</dbReference>
<keyword evidence="8" id="KW-0378">Hydrolase</keyword>
<dbReference type="GO" id="GO:0005634">
    <property type="term" value="C:nucleus"/>
    <property type="evidence" value="ECO:0007669"/>
    <property type="project" value="UniProtKB-SubCell"/>
</dbReference>
<dbReference type="PROSITE" id="PS00842">
    <property type="entry name" value="XPG_2"/>
    <property type="match status" value="1"/>
</dbReference>
<evidence type="ECO:0000313" key="17">
    <source>
        <dbReference type="EMBL" id="KAG1781698.1"/>
    </source>
</evidence>
<dbReference type="AlphaFoldDB" id="A0A9P7D7A3"/>
<dbReference type="InterPro" id="IPR029060">
    <property type="entry name" value="PIN-like_dom_sf"/>
</dbReference>
<evidence type="ECO:0000256" key="7">
    <source>
        <dbReference type="ARBA" id="ARBA00022763"/>
    </source>
</evidence>
<name>A0A9P7D7A3_9AGAM</name>
<feature type="region of interest" description="Disordered" evidence="14">
    <location>
        <begin position="640"/>
        <end position="667"/>
    </location>
</feature>
<evidence type="ECO:0000256" key="11">
    <source>
        <dbReference type="ARBA" id="ARBA00023242"/>
    </source>
</evidence>
<dbReference type="EMBL" id="JABBWD010000005">
    <property type="protein sequence ID" value="KAG1781698.1"/>
    <property type="molecule type" value="Genomic_DNA"/>
</dbReference>
<dbReference type="PRINTS" id="PR00853">
    <property type="entry name" value="XPGRADSUPER"/>
</dbReference>
<evidence type="ECO:0000256" key="6">
    <source>
        <dbReference type="ARBA" id="ARBA00022759"/>
    </source>
</evidence>
<dbReference type="Pfam" id="PF00867">
    <property type="entry name" value="XPG_I"/>
    <property type="match status" value="1"/>
</dbReference>
<keyword evidence="13" id="KW-0175">Coiled coil</keyword>
<dbReference type="GO" id="GO:0006289">
    <property type="term" value="P:nucleotide-excision repair"/>
    <property type="evidence" value="ECO:0007669"/>
    <property type="project" value="InterPro"/>
</dbReference>
<sequence>MGVKSLWDLLSPVGRPVPLETIEGKALAIDSSIWIYQFQATMRDKDGRALVNAHVLGFFRRICKLLFYGIRPVFVFDGGAPALKRNTIIERKKKKSGAVATHAKIAERLLAAHMRREALVHAQASHPSSSKGKQKAPSGPVVLDENAVYLEDIDNSAPKTPAKKKAEETPSSKKKARFYDHDPYRLPEVDLEERVAKATSSQAPDPRLATEEELRTFIEEMRPEDFDVSSPAFRELPTEVQYEIVGDLRLKSRQTSYKRLQNMLQKAETPLDFSREQIKNLKQRNALTQQLLTTTDSIGKAHITIPVRIASERNREYVLVKNEGADGGWVLGIRDDGTRSKPIEIDQDKPTLQSDSDDDMEMEEVSIPGNPTPDPDLREFQASMVLHAIGKRSQPSVPKPVQRRIKSKPLFDLDDDEDISRPLDDEFDHIRDPELALAIQASLEDHTANYKPITSELSPSKLGPPATPQSKPALRLHDSDDDLYTSPSRLETALSIAGAGPVPRLSGTLHDLPSQFGKAALLVSPKTSSRPMPIVQSCLSESEESMDEVLSVQAIEVPHRKPSPVATSAHVEPPQSSKVLQEAAQDSDNDMEEVPVIDGGHVHDIPESSVPTAISAPEDAAKERRSVFPASFQLPKSLERLPQPSTSSVVTPEARIPESDDESDIEWSRSLSPVLGTAPESVDQGTSAVAETWDAAEEMDPHAEEGEFARFISQVKGKDLDAVRHEIDEEIRTLKQQKKAAMRDSEDITQQMISQIMLLLRLFGIPYITAPMEAEAQCAELVSLGLVEGIITDDSDVFLFGGMRVFKNMFNQSKTVECFLSSDLSRELGLERDTLIRLAYLLGSDYVEGLPGVGPVIAMELLKEFPGEDGLHKFKDWWTKVQSGRDRADDNTTKFRNRFKKKFKNLFLPPEWPNASVRDAYYHPTVDSSDEPFKWGMPDLDALRHFFHEELRWNQAKVDETLLPIIQNMNKRNQVTAMNRQGNLNSFFDVAPGSGSYAPRKRQAYGSKRLQQVVTDFRNQQAKRNTSTPVSDEADDLAREDGKEPAIKKRKTGATSKSRMKTRPVVAQQKRQGTGTGRRGKGRGTGVRGSPSKTVQEPESESGDEYVGSVIDDGPSAKETSRPRLRPRARLVAKGSRISDRYTILAAESEGS</sequence>
<dbReference type="PANTHER" id="PTHR16171:SF7">
    <property type="entry name" value="DNA REPAIR PROTEIN RAD2"/>
    <property type="match status" value="1"/>
</dbReference>
<keyword evidence="5" id="KW-0479">Metal-binding</keyword>
<keyword evidence="4" id="KW-0540">Nuclease</keyword>
<feature type="compositionally biased region" description="Basic and acidic residues" evidence="14">
    <location>
        <begin position="1036"/>
        <end position="1047"/>
    </location>
</feature>
<feature type="region of interest" description="Disordered" evidence="14">
    <location>
        <begin position="1017"/>
        <end position="1130"/>
    </location>
</feature>
<keyword evidence="6" id="KW-0255">Endonuclease</keyword>
<dbReference type="InterPro" id="IPR006085">
    <property type="entry name" value="XPG_DNA_repair_N"/>
</dbReference>
<evidence type="ECO:0000256" key="9">
    <source>
        <dbReference type="ARBA" id="ARBA00022842"/>
    </source>
</evidence>
<dbReference type="SUPFAM" id="SSF47807">
    <property type="entry name" value="5' to 3' exonuclease, C-terminal subdomain"/>
    <property type="match status" value="1"/>
</dbReference>
<dbReference type="PRINTS" id="PR00066">
    <property type="entry name" value="XRODRMPGMNTG"/>
</dbReference>
<dbReference type="FunFam" id="1.10.150.20:FF:000030">
    <property type="entry name" value="Flap endonuclease GEN-like 1"/>
    <property type="match status" value="1"/>
</dbReference>
<feature type="region of interest" description="Disordered" evidence="14">
    <location>
        <begin position="339"/>
        <end position="364"/>
    </location>
</feature>
<feature type="compositionally biased region" description="Basic and acidic residues" evidence="14">
    <location>
        <begin position="339"/>
        <end position="349"/>
    </location>
</feature>
<keyword evidence="18" id="KW-1185">Reference proteome</keyword>
<dbReference type="Proteomes" id="UP000714275">
    <property type="component" value="Unassembled WGS sequence"/>
</dbReference>
<evidence type="ECO:0000256" key="3">
    <source>
        <dbReference type="ARBA" id="ARBA00005283"/>
    </source>
</evidence>
<dbReference type="GO" id="GO:0003697">
    <property type="term" value="F:single-stranded DNA binding"/>
    <property type="evidence" value="ECO:0007669"/>
    <property type="project" value="InterPro"/>
</dbReference>
<dbReference type="PROSITE" id="PS00841">
    <property type="entry name" value="XPG_1"/>
    <property type="match status" value="1"/>
</dbReference>
<feature type="region of interest" description="Disordered" evidence="14">
    <location>
        <begin position="120"/>
        <end position="139"/>
    </location>
</feature>
<comment type="subcellular location">
    <subcellularLocation>
        <location evidence="2">Nucleus</location>
    </subcellularLocation>
</comment>
<feature type="region of interest" description="Disordered" evidence="14">
    <location>
        <begin position="453"/>
        <end position="482"/>
    </location>
</feature>
<evidence type="ECO:0000256" key="14">
    <source>
        <dbReference type="SAM" id="MobiDB-lite"/>
    </source>
</evidence>
<comment type="caution">
    <text evidence="17">The sequence shown here is derived from an EMBL/GenBank/DDBJ whole genome shotgun (WGS) entry which is preliminary data.</text>
</comment>
<evidence type="ECO:0000256" key="13">
    <source>
        <dbReference type="SAM" id="Coils"/>
    </source>
</evidence>
<evidence type="ECO:0000313" key="18">
    <source>
        <dbReference type="Proteomes" id="UP000714275"/>
    </source>
</evidence>
<dbReference type="Gene3D" id="3.40.50.1010">
    <property type="entry name" value="5'-nuclease"/>
    <property type="match status" value="2"/>
</dbReference>
<keyword evidence="9" id="KW-0460">Magnesium</keyword>
<evidence type="ECO:0000256" key="12">
    <source>
        <dbReference type="ARBA" id="ARBA00038112"/>
    </source>
</evidence>
<dbReference type="PANTHER" id="PTHR16171">
    <property type="entry name" value="DNA REPAIR PROTEIN COMPLEMENTING XP-G CELLS-RELATED"/>
    <property type="match status" value="1"/>
</dbReference>
<reference evidence="17" key="1">
    <citation type="journal article" date="2020" name="New Phytol.">
        <title>Comparative genomics reveals dynamic genome evolution in host specialist ectomycorrhizal fungi.</title>
        <authorList>
            <person name="Lofgren L.A."/>
            <person name="Nguyen N.H."/>
            <person name="Vilgalys R."/>
            <person name="Ruytinx J."/>
            <person name="Liao H.L."/>
            <person name="Branco S."/>
            <person name="Kuo A."/>
            <person name="LaButti K."/>
            <person name="Lipzen A."/>
            <person name="Andreopoulos W."/>
            <person name="Pangilinan J."/>
            <person name="Riley R."/>
            <person name="Hundley H."/>
            <person name="Na H."/>
            <person name="Barry K."/>
            <person name="Grigoriev I.V."/>
            <person name="Stajich J.E."/>
            <person name="Kennedy P.G."/>
        </authorList>
    </citation>
    <scope>NUCLEOTIDE SEQUENCE</scope>
    <source>
        <strain evidence="17">DOB743</strain>
    </source>
</reference>
<dbReference type="InterPro" id="IPR006086">
    <property type="entry name" value="XPG-I_dom"/>
</dbReference>
<dbReference type="Pfam" id="PF00752">
    <property type="entry name" value="XPG_N"/>
    <property type="match status" value="1"/>
</dbReference>
<dbReference type="OrthoDB" id="31113at2759"/>
<keyword evidence="11" id="KW-0539">Nucleus</keyword>
<evidence type="ECO:0000259" key="15">
    <source>
        <dbReference type="SMART" id="SM00484"/>
    </source>
</evidence>
<evidence type="ECO:0000259" key="16">
    <source>
        <dbReference type="SMART" id="SM00485"/>
    </source>
</evidence>
<feature type="compositionally biased region" description="Basic and acidic residues" evidence="14">
    <location>
        <begin position="164"/>
        <end position="175"/>
    </location>
</feature>
<dbReference type="Gene3D" id="1.10.150.20">
    <property type="entry name" value="5' to 3' exonuclease, C-terminal subdomain"/>
    <property type="match status" value="1"/>
</dbReference>
<evidence type="ECO:0000256" key="2">
    <source>
        <dbReference type="ARBA" id="ARBA00004123"/>
    </source>
</evidence>
<keyword evidence="7" id="KW-0227">DNA damage</keyword>
<dbReference type="GO" id="GO:0048256">
    <property type="term" value="F:flap endonuclease activity"/>
    <property type="evidence" value="ECO:0007669"/>
    <property type="project" value="UniProtKB-ARBA"/>
</dbReference>
<dbReference type="SMART" id="SM00484">
    <property type="entry name" value="XPGI"/>
    <property type="match status" value="1"/>
</dbReference>
<dbReference type="SMART" id="SM00485">
    <property type="entry name" value="XPGN"/>
    <property type="match status" value="1"/>
</dbReference>
<accession>A0A9P7D7A3</accession>
<dbReference type="GO" id="GO:0046872">
    <property type="term" value="F:metal ion binding"/>
    <property type="evidence" value="ECO:0007669"/>
    <property type="project" value="UniProtKB-KW"/>
</dbReference>
<dbReference type="SMART" id="SM00279">
    <property type="entry name" value="HhH2"/>
    <property type="match status" value="1"/>
</dbReference>
<evidence type="ECO:0000256" key="4">
    <source>
        <dbReference type="ARBA" id="ARBA00022722"/>
    </source>
</evidence>
<dbReference type="SUPFAM" id="SSF88723">
    <property type="entry name" value="PIN domain-like"/>
    <property type="match status" value="1"/>
</dbReference>
<comment type="cofactor">
    <cofactor evidence="1">
        <name>Mg(2+)</name>
        <dbReference type="ChEBI" id="CHEBI:18420"/>
    </cofactor>
</comment>
<feature type="compositionally biased region" description="Basic residues" evidence="14">
    <location>
        <begin position="1048"/>
        <end position="1062"/>
    </location>
</feature>
<comment type="similarity">
    <text evidence="3">Belongs to the XPG/RAD2 endonuclease family. XPG subfamily.</text>
</comment>
<dbReference type="InterPro" id="IPR008918">
    <property type="entry name" value="HhH2"/>
</dbReference>
<feature type="region of interest" description="Disordered" evidence="14">
    <location>
        <begin position="153"/>
        <end position="175"/>
    </location>
</feature>
<feature type="coiled-coil region" evidence="13">
    <location>
        <begin position="720"/>
        <end position="751"/>
    </location>
</feature>
<dbReference type="InterPro" id="IPR036279">
    <property type="entry name" value="5-3_exonuclease_C_sf"/>
</dbReference>
<proteinExistence type="inferred from homology"/>
<gene>
    <name evidence="17" type="ORF">EV702DRAFT_962632</name>
</gene>
<protein>
    <recommendedName>
        <fullName evidence="19">PIN domain-like protein</fullName>
    </recommendedName>
</protein>
<dbReference type="CDD" id="cd09904">
    <property type="entry name" value="H3TH_XPG"/>
    <property type="match status" value="1"/>
</dbReference>
<feature type="domain" description="XPG N-terminal" evidence="16">
    <location>
        <begin position="1"/>
        <end position="98"/>
    </location>
</feature>
<dbReference type="CDD" id="cd09868">
    <property type="entry name" value="PIN_XPG_RAD2"/>
    <property type="match status" value="2"/>
</dbReference>
<dbReference type="InterPro" id="IPR006084">
    <property type="entry name" value="XPG/Rad2"/>
</dbReference>
<organism evidence="17 18">
    <name type="scientific">Suillus placidus</name>
    <dbReference type="NCBI Taxonomy" id="48579"/>
    <lineage>
        <taxon>Eukaryota</taxon>
        <taxon>Fungi</taxon>
        <taxon>Dikarya</taxon>
        <taxon>Basidiomycota</taxon>
        <taxon>Agaricomycotina</taxon>
        <taxon>Agaricomycetes</taxon>
        <taxon>Agaricomycetidae</taxon>
        <taxon>Boletales</taxon>
        <taxon>Suillineae</taxon>
        <taxon>Suillaceae</taxon>
        <taxon>Suillus</taxon>
    </lineage>
</organism>
<dbReference type="InterPro" id="IPR001044">
    <property type="entry name" value="XPG/Rad2_eukaryotes"/>
</dbReference>
<feature type="domain" description="XPG-I" evidence="15">
    <location>
        <begin position="761"/>
        <end position="830"/>
    </location>
</feature>
<evidence type="ECO:0000256" key="1">
    <source>
        <dbReference type="ARBA" id="ARBA00001946"/>
    </source>
</evidence>
<feature type="compositionally biased region" description="Acidic residues" evidence="14">
    <location>
        <begin position="355"/>
        <end position="364"/>
    </location>
</feature>
<evidence type="ECO:0008006" key="19">
    <source>
        <dbReference type="Google" id="ProtNLM"/>
    </source>
</evidence>
<feature type="compositionally biased region" description="Polar residues" evidence="14">
    <location>
        <begin position="1017"/>
        <end position="1030"/>
    </location>
</feature>
<evidence type="ECO:0000256" key="5">
    <source>
        <dbReference type="ARBA" id="ARBA00022723"/>
    </source>
</evidence>
<evidence type="ECO:0000256" key="10">
    <source>
        <dbReference type="ARBA" id="ARBA00023204"/>
    </source>
</evidence>
<evidence type="ECO:0000256" key="8">
    <source>
        <dbReference type="ARBA" id="ARBA00022801"/>
    </source>
</evidence>
<keyword evidence="10" id="KW-0234">DNA repair</keyword>